<dbReference type="CDD" id="cd18012">
    <property type="entry name" value="DEXQc_arch_SWI2_SNF2"/>
    <property type="match status" value="1"/>
</dbReference>
<dbReference type="EMBL" id="JASKHM010000001">
    <property type="protein sequence ID" value="MEQ4481342.1"/>
    <property type="molecule type" value="Genomic_DNA"/>
</dbReference>
<dbReference type="GO" id="GO:0016787">
    <property type="term" value="F:hydrolase activity"/>
    <property type="evidence" value="ECO:0007669"/>
    <property type="project" value="UniProtKB-KW"/>
</dbReference>
<dbReference type="PROSITE" id="PS51194">
    <property type="entry name" value="HELICASE_CTER"/>
    <property type="match status" value="1"/>
</dbReference>
<dbReference type="SMART" id="SM00487">
    <property type="entry name" value="DEXDc"/>
    <property type="match status" value="1"/>
</dbReference>
<dbReference type="InterPro" id="IPR049730">
    <property type="entry name" value="SNF2/RAD54-like_C"/>
</dbReference>
<dbReference type="InterPro" id="IPR001650">
    <property type="entry name" value="Helicase_C-like"/>
</dbReference>
<keyword evidence="5" id="KW-1185">Reference proteome</keyword>
<protein>
    <submittedName>
        <fullName evidence="4">DEAD/DEAH box helicase</fullName>
        <ecNumber evidence="4">3.6.4.-</ecNumber>
    </submittedName>
</protein>
<evidence type="ECO:0000313" key="4">
    <source>
        <dbReference type="EMBL" id="MEQ4481342.1"/>
    </source>
</evidence>
<dbReference type="InterPro" id="IPR022138">
    <property type="entry name" value="DUF3670"/>
</dbReference>
<dbReference type="SMART" id="SM00490">
    <property type="entry name" value="HELICc"/>
    <property type="match status" value="1"/>
</dbReference>
<reference evidence="4 5" key="1">
    <citation type="journal article" date="2023" name="Genome Announc.">
        <title>Pan-Genome Analyses of the Genus Cohnella and Proposal of the Novel Species Cohnella silvisoli sp. nov., Isolated from Forest Soil.</title>
        <authorList>
            <person name="Wang C."/>
            <person name="Mao L."/>
            <person name="Bao G."/>
            <person name="Zhu H."/>
        </authorList>
    </citation>
    <scope>NUCLEOTIDE SEQUENCE [LARGE SCALE GENOMIC DNA]</scope>
    <source>
        <strain evidence="4 5">NL03-T5-1</strain>
    </source>
</reference>
<dbReference type="GO" id="GO:0004386">
    <property type="term" value="F:helicase activity"/>
    <property type="evidence" value="ECO:0007669"/>
    <property type="project" value="UniProtKB-KW"/>
</dbReference>
<dbReference type="Gene3D" id="3.40.50.300">
    <property type="entry name" value="P-loop containing nucleotide triphosphate hydrolases"/>
    <property type="match status" value="1"/>
</dbReference>
<dbReference type="PROSITE" id="PS51192">
    <property type="entry name" value="HELICASE_ATP_BIND_1"/>
    <property type="match status" value="1"/>
</dbReference>
<dbReference type="Proteomes" id="UP001493487">
    <property type="component" value="Unassembled WGS sequence"/>
</dbReference>
<name>A0ABV1KPF0_9BACL</name>
<gene>
    <name evidence="4" type="ORF">QJS35_02910</name>
</gene>
<feature type="domain" description="Helicase C-terminal" evidence="3">
    <location>
        <begin position="809"/>
        <end position="975"/>
    </location>
</feature>
<proteinExistence type="predicted"/>
<dbReference type="RefSeq" id="WP_232182151.1">
    <property type="nucleotide sequence ID" value="NZ_JAIOAP010000001.1"/>
</dbReference>
<dbReference type="Pfam" id="PF00271">
    <property type="entry name" value="Helicase_C"/>
    <property type="match status" value="1"/>
</dbReference>
<dbReference type="InterPro" id="IPR027417">
    <property type="entry name" value="P-loop_NTPase"/>
</dbReference>
<evidence type="ECO:0000259" key="2">
    <source>
        <dbReference type="PROSITE" id="PS51192"/>
    </source>
</evidence>
<dbReference type="CDD" id="cd18793">
    <property type="entry name" value="SF2_C_SNF"/>
    <property type="match status" value="1"/>
</dbReference>
<dbReference type="InterPro" id="IPR014001">
    <property type="entry name" value="Helicase_ATP-bd"/>
</dbReference>
<sequence>MRTGKYTETINIRVLLGENGDALIHGSYNEHIYATGVALKQNLFAWHEASFYGTELAIHLVQGLEVVVLPAEMVVPFFAELKLLQHIEWVWDDLTERLIKLAPRLAVCLEQKKYVPSFSAFRSGKLQWTWDEEALEPDDRAALDAAAEDADFIKGLRAAFSAAVYHNHYGTELAAADLRREFPLLFSRKSPVDTGLDEKEWLVTIGWKTDTAPFRPALQLLEPDDEVPAWRLQLVLQDKRDPAGIAHVRIAGNGELFGSWPSAWTTHVRQRSASWLERLRASLPADRFNEHSDEDVFASMLDDETAWRFLTVDSQRLLEAGWQVLLPAWWEAASRKKPRLRAKVSSDEGSKAGGSLFGLDSIIDFDWRIAIGEIDLSEAEFAELVARNVRLVRFRGEWIQLDPALLAQIRKAMAAMDKGQGLSFQDVLQLHLLGGSDIDGGDKEGDTAGSKAEHAERIKLEVELNEHLIKLISQINQQTEHPKLAVPSELQAELRAYQQDGYAWLAFLRRFGLGACLADDMGLGKTVQLIAYLLHIKEPRVSSPNAENNLPSLIICPTSVLGNWQKELSRFAPSLNVMLHYGSGRLSGEAFVEEAKQADVVLTSYATCSLDQETLQSFAWTSITLDEAQNIKNAQTKQSAVVRSLPAKHRIALTGTPIENRLSELWSIYDYINPGYLGSSRAFNNQFAYAIEKEKDAQRTADLQKLIKPFMLRRKKKDPAIQLDLPEKNEMKTYVHLTAEQGALYEQTVNELMEKMQKLEGIERKGAILAALTQLKQLCDHPMLMTKEALPENVKAGEAVEALISRSSKLERLLAMVKELREEGDRCLIFTQYIGMGEMLKLVLEQELEEPVLYLNGSTSKTARDRMIEQFQSSGQPIPDPGQPNVFILSLKAGGVGLNLTAANHVFHFDRWWNPAVENQATDRAYRMGQTRDVQVHKFISLGTLEERIDEMLENKQQLSDNVISSSEGWITELSTDALKDLFTLRRDVMG</sequence>
<dbReference type="Pfam" id="PF00176">
    <property type="entry name" value="SNF2-rel_dom"/>
    <property type="match status" value="1"/>
</dbReference>
<dbReference type="Gene3D" id="3.40.50.10810">
    <property type="entry name" value="Tandem AAA-ATPase domain"/>
    <property type="match status" value="1"/>
</dbReference>
<dbReference type="InterPro" id="IPR000330">
    <property type="entry name" value="SNF2_N"/>
</dbReference>
<organism evidence="4 5">
    <name type="scientific">Cohnella silvisoli</name>
    <dbReference type="NCBI Taxonomy" id="2873699"/>
    <lineage>
        <taxon>Bacteria</taxon>
        <taxon>Bacillati</taxon>
        <taxon>Bacillota</taxon>
        <taxon>Bacilli</taxon>
        <taxon>Bacillales</taxon>
        <taxon>Paenibacillaceae</taxon>
        <taxon>Cohnella</taxon>
    </lineage>
</organism>
<dbReference type="PANTHER" id="PTHR10799">
    <property type="entry name" value="SNF2/RAD54 HELICASE FAMILY"/>
    <property type="match status" value="1"/>
</dbReference>
<evidence type="ECO:0000259" key="3">
    <source>
        <dbReference type="PROSITE" id="PS51194"/>
    </source>
</evidence>
<dbReference type="InterPro" id="IPR038718">
    <property type="entry name" value="SNF2-like_sf"/>
</dbReference>
<keyword evidence="4" id="KW-0547">Nucleotide-binding</keyword>
<keyword evidence="4" id="KW-0067">ATP-binding</keyword>
<dbReference type="EC" id="3.6.4.-" evidence="4"/>
<accession>A0ABV1KPF0</accession>
<dbReference type="Pfam" id="PF12419">
    <property type="entry name" value="DUF3670"/>
    <property type="match status" value="1"/>
</dbReference>
<comment type="caution">
    <text evidence="4">The sequence shown here is derived from an EMBL/GenBank/DDBJ whole genome shotgun (WGS) entry which is preliminary data.</text>
</comment>
<keyword evidence="4" id="KW-0347">Helicase</keyword>
<feature type="domain" description="Helicase ATP-binding" evidence="2">
    <location>
        <begin position="506"/>
        <end position="675"/>
    </location>
</feature>
<evidence type="ECO:0000256" key="1">
    <source>
        <dbReference type="ARBA" id="ARBA00022801"/>
    </source>
</evidence>
<dbReference type="SUPFAM" id="SSF52540">
    <property type="entry name" value="P-loop containing nucleoside triphosphate hydrolases"/>
    <property type="match status" value="2"/>
</dbReference>
<evidence type="ECO:0000313" key="5">
    <source>
        <dbReference type="Proteomes" id="UP001493487"/>
    </source>
</evidence>
<keyword evidence="1 4" id="KW-0378">Hydrolase</keyword>